<dbReference type="NCBIfam" id="TIGR01539">
    <property type="entry name" value="portal_lambda"/>
    <property type="match status" value="1"/>
</dbReference>
<dbReference type="EMBL" id="JAOCDZ010000037">
    <property type="protein sequence ID" value="MDH0740140.1"/>
    <property type="molecule type" value="Genomic_DNA"/>
</dbReference>
<feature type="region of interest" description="Disordered" evidence="1">
    <location>
        <begin position="481"/>
        <end position="506"/>
    </location>
</feature>
<organism evidence="2 3">
    <name type="scientific">Achromobacter spanius</name>
    <dbReference type="NCBI Taxonomy" id="217203"/>
    <lineage>
        <taxon>Bacteria</taxon>
        <taxon>Pseudomonadati</taxon>
        <taxon>Pseudomonadota</taxon>
        <taxon>Betaproteobacteria</taxon>
        <taxon>Burkholderiales</taxon>
        <taxon>Alcaligenaceae</taxon>
        <taxon>Achromobacter</taxon>
    </lineage>
</organism>
<feature type="compositionally biased region" description="Low complexity" evidence="1">
    <location>
        <begin position="22"/>
        <end position="33"/>
    </location>
</feature>
<proteinExistence type="predicted"/>
<feature type="region of interest" description="Disordered" evidence="1">
    <location>
        <begin position="268"/>
        <end position="291"/>
    </location>
</feature>
<evidence type="ECO:0000313" key="2">
    <source>
        <dbReference type="EMBL" id="MDH0740140.1"/>
    </source>
</evidence>
<dbReference type="AlphaFoldDB" id="A0AA42S7A4"/>
<name>A0AA42S7A4_9BURK</name>
<dbReference type="GO" id="GO:0005198">
    <property type="term" value="F:structural molecule activity"/>
    <property type="evidence" value="ECO:0007669"/>
    <property type="project" value="InterPro"/>
</dbReference>
<sequence length="506" mass="56037">MKYTRNRRSGLLLPQRLSAQMSSSYESGSATGSRARNWNPSSAGPNASVAQGLGLQRRRARDAVRNDPWATTAVTRWTSNVIGTGIQPYPQHPDKEVRRLLKELWADWCPEADADGRLDFYGMQALAARSIFTDGESLCRFRHRRPQDGLTVPLQLQLLEGDQLPVERTYSLPNGGEVVNGVEFDAIGRRVSYHLWRRHPGEFGRPATGQDLVPVPADQVVHAFPVLRPGQVRGVTSLASVLLRLKSIDSLDDAVMYRQEVSNLFAGFITRPDPDEDQNNPLTNRPEDYVEDDDGIPLVSMEPGTMQTLAPGEEVTFSAPPDAGSNYEGFMRHQLMAAFASVGIPYEIATGDLRGVSDRALRVVVNEFHRLVEQHQWHCIIHQFCRPVWAAWIDALALSGTIPMPDYHRRRRDWLRVLWVPQGWPYFNPVQDIQAKKDQVRAGFASRASVILGQGDDPDQVNAEIQADNATADAAGLVFDSDPRHTTAAGKAAGLDGGGSPDPLNQ</sequence>
<feature type="region of interest" description="Disordered" evidence="1">
    <location>
        <begin position="22"/>
        <end position="53"/>
    </location>
</feature>
<dbReference type="Proteomes" id="UP001161094">
    <property type="component" value="Unassembled WGS sequence"/>
</dbReference>
<dbReference type="Pfam" id="PF05136">
    <property type="entry name" value="Phage_portal_2"/>
    <property type="match status" value="1"/>
</dbReference>
<accession>A0AA42S7A4</accession>
<dbReference type="RefSeq" id="WP_279997555.1">
    <property type="nucleotide sequence ID" value="NZ_JAOCDZ010000037.1"/>
</dbReference>
<protein>
    <submittedName>
        <fullName evidence="2">Phage portal protein</fullName>
    </submittedName>
</protein>
<comment type="caution">
    <text evidence="2">The sequence shown here is derived from an EMBL/GenBank/DDBJ whole genome shotgun (WGS) entry which is preliminary data.</text>
</comment>
<evidence type="ECO:0000313" key="3">
    <source>
        <dbReference type="Proteomes" id="UP001161094"/>
    </source>
</evidence>
<feature type="compositionally biased region" description="Polar residues" evidence="1">
    <location>
        <begin position="34"/>
        <end position="49"/>
    </location>
</feature>
<reference evidence="2" key="1">
    <citation type="submission" date="2022-09" db="EMBL/GenBank/DDBJ databases">
        <title>Intensive care unit water sources are persistently colonized with multi-drug resistant bacteria and are the site of extensive horizontal gene transfer of antibiotic resistance genes.</title>
        <authorList>
            <person name="Diorio-Toth L."/>
        </authorList>
    </citation>
    <scope>NUCLEOTIDE SEQUENCE</scope>
    <source>
        <strain evidence="2">GD03843</strain>
    </source>
</reference>
<gene>
    <name evidence="2" type="ORF">N5D93_30370</name>
</gene>
<evidence type="ECO:0000256" key="1">
    <source>
        <dbReference type="SAM" id="MobiDB-lite"/>
    </source>
</evidence>
<dbReference type="GO" id="GO:0019068">
    <property type="term" value="P:virion assembly"/>
    <property type="evidence" value="ECO:0007669"/>
    <property type="project" value="InterPro"/>
</dbReference>
<dbReference type="InterPro" id="IPR006429">
    <property type="entry name" value="Phage_lambda_portal"/>
</dbReference>